<dbReference type="GO" id="GO:0005524">
    <property type="term" value="F:ATP binding"/>
    <property type="evidence" value="ECO:0007669"/>
    <property type="project" value="UniProtKB-KW"/>
</dbReference>
<keyword evidence="2" id="KW-0813">Transport</keyword>
<dbReference type="KEGG" id="slp:Slip_1746"/>
<name>D7CP67_SYNLT</name>
<dbReference type="PANTHER" id="PTHR42734">
    <property type="entry name" value="METAL TRANSPORT SYSTEM ATP-BINDING PROTEIN TM_0124-RELATED"/>
    <property type="match status" value="1"/>
</dbReference>
<evidence type="ECO:0000259" key="5">
    <source>
        <dbReference type="PROSITE" id="PS50893"/>
    </source>
</evidence>
<dbReference type="STRING" id="643648.Slip_1746"/>
<evidence type="ECO:0000256" key="4">
    <source>
        <dbReference type="ARBA" id="ARBA00022840"/>
    </source>
</evidence>
<dbReference type="PANTHER" id="PTHR42734:SF17">
    <property type="entry name" value="METAL TRANSPORT SYSTEM ATP-BINDING PROTEIN TM_0124-RELATED"/>
    <property type="match status" value="1"/>
</dbReference>
<organism evidence="6 7">
    <name type="scientific">Syntrophothermus lipocalidus (strain DSM 12680 / TGB-C1)</name>
    <dbReference type="NCBI Taxonomy" id="643648"/>
    <lineage>
        <taxon>Bacteria</taxon>
        <taxon>Bacillati</taxon>
        <taxon>Bacillota</taxon>
        <taxon>Clostridia</taxon>
        <taxon>Eubacteriales</taxon>
        <taxon>Syntrophomonadaceae</taxon>
        <taxon>Syntrophothermus</taxon>
    </lineage>
</organism>
<dbReference type="PROSITE" id="PS50893">
    <property type="entry name" value="ABC_TRANSPORTER_2"/>
    <property type="match status" value="1"/>
</dbReference>
<evidence type="ECO:0000313" key="7">
    <source>
        <dbReference type="Proteomes" id="UP000000378"/>
    </source>
</evidence>
<dbReference type="InterPro" id="IPR003439">
    <property type="entry name" value="ABC_transporter-like_ATP-bd"/>
</dbReference>
<comment type="similarity">
    <text evidence="1">Belongs to the ABC transporter superfamily.</text>
</comment>
<gene>
    <name evidence="6" type="ordered locus">Slip_1746</name>
</gene>
<sequence>MNNVAIELHDVHFSYGHHQILKGVDLKVYSGDFVGVIGANGSGKSTLIKIIVGLLKPQSGLVKLLGKDLAHFNEWHRIGYLSQKASFFNPSFPATVQEIVRNHFLVQASLSRKLDQSGAKTKVERALALTGLSGLRHQMVGELSGGQQQRVFLARVLVSEPEILLLDEPLVGIDAGSQELFCSSLEYFNRELGITVLMVTHNPEPVADLINRLACLEEGHLFVHDSPEEIKHELQPHRHVKQTMFLQP</sequence>
<evidence type="ECO:0000313" key="6">
    <source>
        <dbReference type="EMBL" id="ADI02502.1"/>
    </source>
</evidence>
<dbReference type="InterPro" id="IPR027417">
    <property type="entry name" value="P-loop_NTPase"/>
</dbReference>
<dbReference type="eggNOG" id="COG1121">
    <property type="taxonomic scope" value="Bacteria"/>
</dbReference>
<dbReference type="InterPro" id="IPR003593">
    <property type="entry name" value="AAA+_ATPase"/>
</dbReference>
<keyword evidence="7" id="KW-1185">Reference proteome</keyword>
<reference evidence="7" key="1">
    <citation type="journal article" date="2010" name="Stand. Genomic Sci.">
        <title>Complete genome sequence of Syntrophothermus lipocalidus type strain (TGB-C1T).</title>
        <authorList>
            <consortium name="US DOE Joint Genome Institute (JGI-PGF)"/>
            <person name="Djao O."/>
            <person name="Zhang X."/>
            <person name="Lucas S."/>
            <person name="Lapidus A."/>
            <person name="Glavina Del Rio T."/>
            <person name="Nolan M."/>
            <person name="Tice H."/>
            <person name="Cheng J."/>
            <person name="Han C."/>
            <person name="Tapia R."/>
            <person name="Goodwin L."/>
            <person name="Pitluck S."/>
            <person name="Liolios K."/>
            <person name="Ivanova N."/>
            <person name="Mavromatis K."/>
            <person name="Mikhailova N."/>
            <person name="Ovchinnikova G."/>
            <person name="Pati A."/>
            <person name="Brambilla E."/>
            <person name="Chen A."/>
            <person name="Palaniappan K."/>
            <person name="Land M."/>
            <person name="Hauser L."/>
            <person name="Chang Y."/>
            <person name="Jeffries C."/>
            <person name="Rohde M."/>
            <person name="Sikorski J."/>
            <person name="Spring S."/>
            <person name="Goker M."/>
            <person name="Detter J."/>
            <person name="Woyke T."/>
            <person name="Bristow J."/>
            <person name="Eisen J."/>
            <person name="Markowitz V."/>
            <person name="Hugenholtz P."/>
            <person name="Kyrpides N."/>
            <person name="Klenk H."/>
        </authorList>
    </citation>
    <scope>NUCLEOTIDE SEQUENCE [LARGE SCALE GENOMIC DNA]</scope>
    <source>
        <strain evidence="7">DSM 12680 / TGB-C1</strain>
    </source>
</reference>
<feature type="domain" description="ABC transporter" evidence="5">
    <location>
        <begin position="6"/>
        <end position="243"/>
    </location>
</feature>
<dbReference type="HOGENOM" id="CLU_000604_1_11_9"/>
<dbReference type="InterPro" id="IPR017871">
    <property type="entry name" value="ABC_transporter-like_CS"/>
</dbReference>
<dbReference type="OrthoDB" id="9806726at2"/>
<evidence type="ECO:0000256" key="1">
    <source>
        <dbReference type="ARBA" id="ARBA00005417"/>
    </source>
</evidence>
<dbReference type="FunFam" id="3.40.50.300:FF:000134">
    <property type="entry name" value="Iron-enterobactin ABC transporter ATP-binding protein"/>
    <property type="match status" value="1"/>
</dbReference>
<dbReference type="RefSeq" id="WP_013175904.1">
    <property type="nucleotide sequence ID" value="NC_014220.1"/>
</dbReference>
<keyword evidence="3" id="KW-0547">Nucleotide-binding</keyword>
<proteinExistence type="inferred from homology"/>
<protein>
    <submittedName>
        <fullName evidence="6">ABC transporter related protein</fullName>
    </submittedName>
</protein>
<dbReference type="EMBL" id="CP002048">
    <property type="protein sequence ID" value="ADI02502.1"/>
    <property type="molecule type" value="Genomic_DNA"/>
</dbReference>
<dbReference type="SMART" id="SM00382">
    <property type="entry name" value="AAA"/>
    <property type="match status" value="1"/>
</dbReference>
<dbReference type="Gene3D" id="3.40.50.300">
    <property type="entry name" value="P-loop containing nucleotide triphosphate hydrolases"/>
    <property type="match status" value="1"/>
</dbReference>
<keyword evidence="4" id="KW-0067">ATP-binding</keyword>
<evidence type="ECO:0000256" key="2">
    <source>
        <dbReference type="ARBA" id="ARBA00022448"/>
    </source>
</evidence>
<dbReference type="InterPro" id="IPR050153">
    <property type="entry name" value="Metal_Ion_Import_ABC"/>
</dbReference>
<reference evidence="6 7" key="2">
    <citation type="journal article" date="2010" name="Stand. Genomic Sci.">
        <title>Complete genome sequence of Syntrophothermus lipocalidus type strain (TGB-C1).</title>
        <authorList>
            <person name="Djao O.D."/>
            <person name="Zhang X."/>
            <person name="Lucas S."/>
            <person name="Lapidus A."/>
            <person name="Del Rio T.G."/>
            <person name="Nolan M."/>
            <person name="Tice H."/>
            <person name="Cheng J.F."/>
            <person name="Han C."/>
            <person name="Tapia R."/>
            <person name="Goodwin L."/>
            <person name="Pitluck S."/>
            <person name="Liolios K."/>
            <person name="Ivanova N."/>
            <person name="Mavromatis K."/>
            <person name="Mikhailova N."/>
            <person name="Ovchinnikova G."/>
            <person name="Pati A."/>
            <person name="Brambilla E."/>
            <person name="Chen A."/>
            <person name="Palaniappan K."/>
            <person name="Land M."/>
            <person name="Hauser L."/>
            <person name="Chang Y.J."/>
            <person name="Jeffries C.D."/>
            <person name="Rohde M."/>
            <person name="Sikorski J."/>
            <person name="Spring S."/>
            <person name="Goker M."/>
            <person name="Detter J.C."/>
            <person name="Woyke T."/>
            <person name="Bristow J."/>
            <person name="Eisen J.A."/>
            <person name="Markowitz V."/>
            <person name="Hugenholtz P."/>
            <person name="Kyrpides N.C."/>
            <person name="Klenk H.P."/>
        </authorList>
    </citation>
    <scope>NUCLEOTIDE SEQUENCE [LARGE SCALE GENOMIC DNA]</scope>
    <source>
        <strain evidence="7">DSM 12680 / TGB-C1</strain>
    </source>
</reference>
<dbReference type="PROSITE" id="PS00211">
    <property type="entry name" value="ABC_TRANSPORTER_1"/>
    <property type="match status" value="1"/>
</dbReference>
<evidence type="ECO:0000256" key="3">
    <source>
        <dbReference type="ARBA" id="ARBA00022741"/>
    </source>
</evidence>
<accession>D7CP67</accession>
<dbReference type="CDD" id="cd03235">
    <property type="entry name" value="ABC_Metallic_Cations"/>
    <property type="match status" value="1"/>
</dbReference>
<dbReference type="AlphaFoldDB" id="D7CP67"/>
<dbReference type="GO" id="GO:0016887">
    <property type="term" value="F:ATP hydrolysis activity"/>
    <property type="evidence" value="ECO:0007669"/>
    <property type="project" value="InterPro"/>
</dbReference>
<dbReference type="SUPFAM" id="SSF52540">
    <property type="entry name" value="P-loop containing nucleoside triphosphate hydrolases"/>
    <property type="match status" value="1"/>
</dbReference>
<dbReference type="Proteomes" id="UP000000378">
    <property type="component" value="Chromosome"/>
</dbReference>
<dbReference type="Pfam" id="PF00005">
    <property type="entry name" value="ABC_tran"/>
    <property type="match status" value="1"/>
</dbReference>